<dbReference type="EMBL" id="JACHMY010000001">
    <property type="protein sequence ID" value="MBB5839139.1"/>
    <property type="molecule type" value="Genomic_DNA"/>
</dbReference>
<dbReference type="Proteomes" id="UP000549971">
    <property type="component" value="Unassembled WGS sequence"/>
</dbReference>
<dbReference type="GO" id="GO:0008757">
    <property type="term" value="F:S-adenosylmethionine-dependent methyltransferase activity"/>
    <property type="evidence" value="ECO:0007669"/>
    <property type="project" value="InterPro"/>
</dbReference>
<keyword evidence="3" id="KW-0489">Methyltransferase</keyword>
<dbReference type="InterPro" id="IPR041698">
    <property type="entry name" value="Methyltransf_25"/>
</dbReference>
<dbReference type="SUPFAM" id="SSF53335">
    <property type="entry name" value="S-adenosyl-L-methionine-dependent methyltransferases"/>
    <property type="match status" value="2"/>
</dbReference>
<accession>A0A7W9JBY5</accession>
<reference evidence="3 4" key="1">
    <citation type="submission" date="2020-08" db="EMBL/GenBank/DDBJ databases">
        <title>Sequencing the genomes of 1000 actinobacteria strains.</title>
        <authorList>
            <person name="Klenk H.-P."/>
        </authorList>
    </citation>
    <scope>NUCLEOTIDE SEQUENCE [LARGE SCALE GENOMIC DNA]</scope>
    <source>
        <strain evidence="3 4">DSM 28967</strain>
    </source>
</reference>
<dbReference type="Gene3D" id="3.40.50.150">
    <property type="entry name" value="Vaccinia Virus protein VP39"/>
    <property type="match status" value="2"/>
</dbReference>
<dbReference type="GO" id="GO:0032259">
    <property type="term" value="P:methylation"/>
    <property type="evidence" value="ECO:0007669"/>
    <property type="project" value="UniProtKB-KW"/>
</dbReference>
<evidence type="ECO:0000313" key="3">
    <source>
        <dbReference type="EMBL" id="MBB5839139.1"/>
    </source>
</evidence>
<sequence length="379" mass="41650">MNKAHLELCSSDYWMTHLGTTVVPWALERVALGGRLLEIGSGPGAATRVLRESFEVTAVEYDVELAAALIDQFENDPRVHAKQGDATKLDEPDGRYDAAACFTMLHHIPSREQQDQVFAELARVLRPGGVFFGTDSLAGPGFFRLHEGDICVPVDPTTLADRLEAAGFVDVDLEIRGEGVRWTCSTPEPTGARVQVREPFLRTYISDEFRHGIVTDWVPQLLEVVDLGNDPLHLDAGPADAAEPLRAAAPRLTVAQLDPAFTPDLRARAAADLEIVDVDPLHLPFDDNRFTAATVFLSLMHLRSARTQDAALRELHRVLRPGATFAGLNALDGNHFRGMNDHDRAVPIDPFAFAARLEAAGFSNPKVDYWSFPRFTAQA</sequence>
<evidence type="ECO:0000313" key="4">
    <source>
        <dbReference type="Proteomes" id="UP000549971"/>
    </source>
</evidence>
<organism evidence="3 4">
    <name type="scientific">Kribbella italica</name>
    <dbReference type="NCBI Taxonomy" id="1540520"/>
    <lineage>
        <taxon>Bacteria</taxon>
        <taxon>Bacillati</taxon>
        <taxon>Actinomycetota</taxon>
        <taxon>Actinomycetes</taxon>
        <taxon>Propionibacteriales</taxon>
        <taxon>Kribbellaceae</taxon>
        <taxon>Kribbella</taxon>
    </lineage>
</organism>
<dbReference type="InterPro" id="IPR029063">
    <property type="entry name" value="SAM-dependent_MTases_sf"/>
</dbReference>
<protein>
    <submittedName>
        <fullName evidence="3">Ubiquinone/menaquinone biosynthesis C-methylase UbiE</fullName>
    </submittedName>
</protein>
<dbReference type="AlphaFoldDB" id="A0A7W9JBY5"/>
<proteinExistence type="predicted"/>
<feature type="domain" description="Methyltransferase type 11" evidence="1">
    <location>
        <begin position="236"/>
        <end position="325"/>
    </location>
</feature>
<dbReference type="Pfam" id="PF08241">
    <property type="entry name" value="Methyltransf_11"/>
    <property type="match status" value="1"/>
</dbReference>
<evidence type="ECO:0000259" key="2">
    <source>
        <dbReference type="Pfam" id="PF13649"/>
    </source>
</evidence>
<keyword evidence="4" id="KW-1185">Reference proteome</keyword>
<comment type="caution">
    <text evidence="3">The sequence shown here is derived from an EMBL/GenBank/DDBJ whole genome shotgun (WGS) entry which is preliminary data.</text>
</comment>
<dbReference type="Pfam" id="PF13649">
    <property type="entry name" value="Methyltransf_25"/>
    <property type="match status" value="1"/>
</dbReference>
<name>A0A7W9JBY5_9ACTN</name>
<keyword evidence="3" id="KW-0830">Ubiquinone</keyword>
<dbReference type="InterPro" id="IPR013216">
    <property type="entry name" value="Methyltransf_11"/>
</dbReference>
<keyword evidence="3" id="KW-0808">Transferase</keyword>
<dbReference type="PANTHER" id="PTHR43591">
    <property type="entry name" value="METHYLTRANSFERASE"/>
    <property type="match status" value="1"/>
</dbReference>
<dbReference type="RefSeq" id="WP_184800584.1">
    <property type="nucleotide sequence ID" value="NZ_JACHMY010000001.1"/>
</dbReference>
<dbReference type="CDD" id="cd02440">
    <property type="entry name" value="AdoMet_MTases"/>
    <property type="match status" value="1"/>
</dbReference>
<evidence type="ECO:0000259" key="1">
    <source>
        <dbReference type="Pfam" id="PF08241"/>
    </source>
</evidence>
<gene>
    <name evidence="3" type="ORF">HDA39_005873</name>
</gene>
<dbReference type="PANTHER" id="PTHR43591:SF109">
    <property type="entry name" value="METHYLTRANSFERASE TYPE 11 DOMAIN-CONTAINING PROTEIN"/>
    <property type="match status" value="1"/>
</dbReference>
<feature type="domain" description="Methyltransferase" evidence="2">
    <location>
        <begin position="37"/>
        <end position="129"/>
    </location>
</feature>